<proteinExistence type="inferred from homology"/>
<dbReference type="Proteomes" id="UP000247465">
    <property type="component" value="Chromosome"/>
</dbReference>
<dbReference type="PANTHER" id="PTHR30137">
    <property type="entry name" value="LUCIFERASE-LIKE MONOOXYGENASE"/>
    <property type="match status" value="1"/>
</dbReference>
<sequence length="386" mass="43721">MSRRRLRFGIFLAPFHSSDENPNLAIERDFQLVEWLDELNFDEVWVGEHHSGGYEIIASPEVFIAGAAERTRRIRLGTGVASVPYHHPLMLADRAMQLDHQTRGRFMFGMGPGALPSDAFMMGIDPIRQRDMLEEAVDVIVPLLRGETVTRKADWFELKEARLQLLPYSNPKIPIAVASAVSPTGARIAGKHGIGLLSFAATSKSGFISLPKNWEIAVQQAEQNGQQVHKHDWSLVGPMHIAETREKARENMRFGLEKWVWYFNEVAALAFNWEGNCDSLIDQINESSFGVIGTPEDAINQIERLWEQTGGFGCFLQMAHNWADFDQTKRSFELIGRYVMPHFNDLNKGRVASMDWASENRPEFIGRADQAVEKATEKHETEVKKT</sequence>
<feature type="domain" description="Luciferase-like" evidence="5">
    <location>
        <begin position="7"/>
        <end position="310"/>
    </location>
</feature>
<evidence type="ECO:0000256" key="3">
    <source>
        <dbReference type="ARBA" id="ARBA00023002"/>
    </source>
</evidence>
<evidence type="ECO:0000256" key="2">
    <source>
        <dbReference type="ARBA" id="ARBA00022630"/>
    </source>
</evidence>
<dbReference type="SUPFAM" id="SSF51679">
    <property type="entry name" value="Bacterial luciferase-like"/>
    <property type="match status" value="1"/>
</dbReference>
<dbReference type="EC" id="1.14.13.107" evidence="6"/>
<dbReference type="KEGG" id="mtar:DF168_00705"/>
<dbReference type="GO" id="GO:0005829">
    <property type="term" value="C:cytosol"/>
    <property type="evidence" value="ECO:0007669"/>
    <property type="project" value="TreeGrafter"/>
</dbReference>
<dbReference type="EMBL" id="CP029803">
    <property type="protein sequence ID" value="AWT59515.1"/>
    <property type="molecule type" value="Genomic_DNA"/>
</dbReference>
<dbReference type="Pfam" id="PF00296">
    <property type="entry name" value="Bac_luciferase"/>
    <property type="match status" value="1"/>
</dbReference>
<keyword evidence="4 6" id="KW-0503">Monooxygenase</keyword>
<dbReference type="AlphaFoldDB" id="A0A2Z4ADP2"/>
<keyword evidence="3 6" id="KW-0560">Oxidoreductase</keyword>
<evidence type="ECO:0000256" key="4">
    <source>
        <dbReference type="ARBA" id="ARBA00023033"/>
    </source>
</evidence>
<gene>
    <name evidence="6" type="primary">limB</name>
    <name evidence="6" type="ORF">DF168_00705</name>
</gene>
<protein>
    <submittedName>
        <fullName evidence="6">Limonene 1,2-monooxygenase</fullName>
        <ecNumber evidence="6">1.14.13.107</ecNumber>
    </submittedName>
</protein>
<dbReference type="PANTHER" id="PTHR30137:SF16">
    <property type="entry name" value="BLL0895 PROTEIN"/>
    <property type="match status" value="1"/>
</dbReference>
<evidence type="ECO:0000313" key="7">
    <source>
        <dbReference type="Proteomes" id="UP000247465"/>
    </source>
</evidence>
<comment type="similarity">
    <text evidence="1">Belongs to the bacterial luciferase oxidoreductase family.</text>
</comment>
<dbReference type="Gene3D" id="3.20.20.30">
    <property type="entry name" value="Luciferase-like domain"/>
    <property type="match status" value="1"/>
</dbReference>
<keyword evidence="2" id="KW-0285">Flavoprotein</keyword>
<evidence type="ECO:0000313" key="6">
    <source>
        <dbReference type="EMBL" id="AWT59515.1"/>
    </source>
</evidence>
<dbReference type="InterPro" id="IPR036661">
    <property type="entry name" value="Luciferase-like_sf"/>
</dbReference>
<evidence type="ECO:0000259" key="5">
    <source>
        <dbReference type="Pfam" id="PF00296"/>
    </source>
</evidence>
<accession>A0A2Z4ADP2</accession>
<name>A0A2Z4ADP2_9BACT</name>
<organism evidence="6 7">
    <name type="scientific">Candidatus Moanibacter tarae</name>
    <dbReference type="NCBI Taxonomy" id="2200854"/>
    <lineage>
        <taxon>Bacteria</taxon>
        <taxon>Pseudomonadati</taxon>
        <taxon>Verrucomicrobiota</taxon>
        <taxon>Opitutia</taxon>
        <taxon>Puniceicoccales</taxon>
        <taxon>Puniceicoccales incertae sedis</taxon>
        <taxon>Candidatus Moanibacter</taxon>
    </lineage>
</organism>
<dbReference type="InterPro" id="IPR050766">
    <property type="entry name" value="Bact_Lucif_Oxidored"/>
</dbReference>
<evidence type="ECO:0000256" key="1">
    <source>
        <dbReference type="ARBA" id="ARBA00010426"/>
    </source>
</evidence>
<reference evidence="6 7" key="1">
    <citation type="submission" date="2018-06" db="EMBL/GenBank/DDBJ databases">
        <title>Draft Genome Sequence of a Novel Marine Bacterium Related to the Verrucomicrobia.</title>
        <authorList>
            <person name="Vosseberg J."/>
            <person name="Martijn J."/>
            <person name="Ettema T.J.G."/>
        </authorList>
    </citation>
    <scope>NUCLEOTIDE SEQUENCE [LARGE SCALE GENOMIC DNA]</scope>
    <source>
        <strain evidence="6">TARA_B100001123</strain>
    </source>
</reference>
<dbReference type="GO" id="GO:0052601">
    <property type="term" value="F:limonene 1,2-monooxygenase [NAD(P)H) activity"/>
    <property type="evidence" value="ECO:0007669"/>
    <property type="project" value="UniProtKB-EC"/>
</dbReference>
<dbReference type="InterPro" id="IPR011251">
    <property type="entry name" value="Luciferase-like_dom"/>
</dbReference>